<reference evidence="1" key="2">
    <citation type="submission" date="2020-06" db="EMBL/GenBank/DDBJ databases">
        <authorList>
            <person name="Wang Y."/>
        </authorList>
    </citation>
    <scope>NUCLEOTIDE SEQUENCE</scope>
    <source>
        <strain evidence="2">D17</strain>
        <strain evidence="3">D1b</strain>
        <strain evidence="1">L15b</strain>
        <strain evidence="4">L19b</strain>
    </source>
</reference>
<reference evidence="5 6" key="1">
    <citation type="journal article" date="2019" name="Environ. Microbiol.">
        <title>Genomics insights into ecotype formation of ammonia-oxidizing archaea in the deep ocean.</title>
        <authorList>
            <person name="Wang Y."/>
            <person name="Huang J.M."/>
            <person name="Cui G.J."/>
            <person name="Nunoura T."/>
            <person name="Takaki Y."/>
            <person name="Li W.L."/>
            <person name="Li J."/>
            <person name="Gao Z.M."/>
            <person name="Takai K."/>
            <person name="Zhang A.Q."/>
            <person name="Stepanauskas R."/>
        </authorList>
    </citation>
    <scope>NUCLEOTIDE SEQUENCE [LARGE SCALE GENOMIC DNA]</scope>
    <source>
        <strain evidence="2 7">D17</strain>
        <strain evidence="3 6">D1b</strain>
        <strain evidence="1 5">L15b</strain>
        <strain evidence="4 8">L19b</strain>
    </source>
</reference>
<protein>
    <submittedName>
        <fullName evidence="1">Uncharacterized protein</fullName>
    </submittedName>
</protein>
<dbReference type="AlphaFoldDB" id="A0A7K4MN02"/>
<keyword evidence="7" id="KW-1185">Reference proteome</keyword>
<evidence type="ECO:0000313" key="8">
    <source>
        <dbReference type="Proteomes" id="UP000586694"/>
    </source>
</evidence>
<evidence type="ECO:0000313" key="2">
    <source>
        <dbReference type="EMBL" id="NWJ68551.1"/>
    </source>
</evidence>
<evidence type="ECO:0000313" key="3">
    <source>
        <dbReference type="EMBL" id="NWJ77729.1"/>
    </source>
</evidence>
<gene>
    <name evidence="4" type="ORF">HX802_00855</name>
    <name evidence="2" type="ORF">HX834_04295</name>
    <name evidence="1" type="ORF">HX837_00410</name>
    <name evidence="3" type="ORF">HX865_04420</name>
</gene>
<evidence type="ECO:0000313" key="7">
    <source>
        <dbReference type="Proteomes" id="UP000554454"/>
    </source>
</evidence>
<dbReference type="EMBL" id="JACATA010000012">
    <property type="protein sequence ID" value="NWJ68551.1"/>
    <property type="molecule type" value="Genomic_DNA"/>
</dbReference>
<organism evidence="1 5">
    <name type="scientific">Marine Group I thaumarchaeote</name>
    <dbReference type="NCBI Taxonomy" id="2511932"/>
    <lineage>
        <taxon>Archaea</taxon>
        <taxon>Nitrososphaerota</taxon>
        <taxon>Marine Group I</taxon>
    </lineage>
</organism>
<name>A0A7K4MN02_9ARCH</name>
<evidence type="ECO:0000313" key="4">
    <source>
        <dbReference type="EMBL" id="NWJ99202.1"/>
    </source>
</evidence>
<dbReference type="Proteomes" id="UP000523105">
    <property type="component" value="Unassembled WGS sequence"/>
</dbReference>
<evidence type="ECO:0000313" key="1">
    <source>
        <dbReference type="EMBL" id="NWJ42687.1"/>
    </source>
</evidence>
<dbReference type="Proteomes" id="UP000586694">
    <property type="component" value="Unassembled WGS sequence"/>
</dbReference>
<proteinExistence type="predicted"/>
<sequence length="84" mass="9364">MVEVIYQDLSNKDSRNYYIGIPRNWKYGKDDDVTVIVSDVCVVIPQTIAGATGELKVLRTLEAMLDANVINTGDIQKAIEHVLL</sequence>
<evidence type="ECO:0000313" key="5">
    <source>
        <dbReference type="Proteomes" id="UP000523105"/>
    </source>
</evidence>
<dbReference type="EMBL" id="JACASU010000005">
    <property type="protein sequence ID" value="NWJ99202.1"/>
    <property type="molecule type" value="Genomic_DNA"/>
</dbReference>
<dbReference type="EMBL" id="JACASV010000002">
    <property type="protein sequence ID" value="NWJ42687.1"/>
    <property type="molecule type" value="Genomic_DNA"/>
</dbReference>
<dbReference type="Proteomes" id="UP000554454">
    <property type="component" value="Unassembled WGS sequence"/>
</dbReference>
<dbReference type="Proteomes" id="UP000527815">
    <property type="component" value="Unassembled WGS sequence"/>
</dbReference>
<comment type="caution">
    <text evidence="1">The sequence shown here is derived from an EMBL/GenBank/DDBJ whole genome shotgun (WGS) entry which is preliminary data.</text>
</comment>
<evidence type="ECO:0000313" key="6">
    <source>
        <dbReference type="Proteomes" id="UP000527815"/>
    </source>
</evidence>
<dbReference type="EMBL" id="JACASZ010000078">
    <property type="protein sequence ID" value="NWJ77729.1"/>
    <property type="molecule type" value="Genomic_DNA"/>
</dbReference>
<accession>A0A7K4MN02</accession>